<feature type="compositionally biased region" description="Basic and acidic residues" evidence="1">
    <location>
        <begin position="1"/>
        <end position="13"/>
    </location>
</feature>
<dbReference type="EMBL" id="SPRC01000037">
    <property type="protein sequence ID" value="TIB77136.1"/>
    <property type="molecule type" value="Genomic_DNA"/>
</dbReference>
<sequence>MPLGDRELADILTRDSLAGNSSSTNNAQPRPINQRFLLNTLRNVDEHNRGNRTVPKAKPLDKDYRTSDSKSFADFTKKKRKRDDSTHKSKKGKSKQPNPFESKMDKYFEVDYDPATDINLPDNATDQDFDSWNVMLDNVRERNKLKQQREAELWEEEKRKERERENIKLGREKAKIAKLLGPDAEKEYQKRKKEAKRARKEETKEMIKSQVISSIDNESTLMSMQYNKRGTTREWDVGKK</sequence>
<evidence type="ECO:0000256" key="1">
    <source>
        <dbReference type="SAM" id="MobiDB-lite"/>
    </source>
</evidence>
<feature type="compositionally biased region" description="Basic residues" evidence="1">
    <location>
        <begin position="189"/>
        <end position="198"/>
    </location>
</feature>
<feature type="region of interest" description="Disordered" evidence="1">
    <location>
        <begin position="178"/>
        <end position="211"/>
    </location>
</feature>
<reference evidence="4 5" key="1">
    <citation type="submission" date="2019-03" db="EMBL/GenBank/DDBJ databases">
        <title>Sequencing 25 genomes of Wallemia mellicola.</title>
        <authorList>
            <person name="Gostincar C."/>
        </authorList>
    </citation>
    <scope>NUCLEOTIDE SEQUENCE [LARGE SCALE GENOMIC DNA]</scope>
    <source>
        <strain evidence="2 5">EXF-6152</strain>
        <strain evidence="3 4">EXF-8738</strain>
    </source>
</reference>
<comment type="caution">
    <text evidence="2">The sequence shown here is derived from an EMBL/GenBank/DDBJ whole genome shotgun (WGS) entry which is preliminary data.</text>
</comment>
<gene>
    <name evidence="3" type="ORF">E3Q10_02884</name>
    <name evidence="2" type="ORF">E3Q22_03163</name>
</gene>
<dbReference type="Proteomes" id="UP000310685">
    <property type="component" value="Unassembled WGS sequence"/>
</dbReference>
<evidence type="ECO:0000313" key="3">
    <source>
        <dbReference type="EMBL" id="TIC28906.1"/>
    </source>
</evidence>
<dbReference type="Proteomes" id="UP000305647">
    <property type="component" value="Unassembled WGS sequence"/>
</dbReference>
<dbReference type="PANTHER" id="PTHR40132:SF1">
    <property type="entry name" value="PRE-MRNA-SPLICING FACTOR 38B"/>
    <property type="match status" value="1"/>
</dbReference>
<proteinExistence type="predicted"/>
<organism evidence="2 5">
    <name type="scientific">Wallemia mellicola</name>
    <dbReference type="NCBI Taxonomy" id="1708541"/>
    <lineage>
        <taxon>Eukaryota</taxon>
        <taxon>Fungi</taxon>
        <taxon>Dikarya</taxon>
        <taxon>Basidiomycota</taxon>
        <taxon>Wallemiomycotina</taxon>
        <taxon>Wallemiomycetes</taxon>
        <taxon>Wallemiales</taxon>
        <taxon>Wallemiaceae</taxon>
        <taxon>Wallemia</taxon>
    </lineage>
</organism>
<dbReference type="PANTHER" id="PTHR40132">
    <property type="entry name" value="PRE-MRNA-SPLICING FACTOR 38B"/>
    <property type="match status" value="1"/>
</dbReference>
<evidence type="ECO:0000313" key="2">
    <source>
        <dbReference type="EMBL" id="TIB77136.1"/>
    </source>
</evidence>
<protein>
    <submittedName>
        <fullName evidence="2">Uncharacterized protein</fullName>
    </submittedName>
</protein>
<dbReference type="EMBL" id="SPRO01000033">
    <property type="protein sequence ID" value="TIC28906.1"/>
    <property type="molecule type" value="Genomic_DNA"/>
</dbReference>
<evidence type="ECO:0000313" key="4">
    <source>
        <dbReference type="Proteomes" id="UP000305647"/>
    </source>
</evidence>
<feature type="compositionally biased region" description="Basic and acidic residues" evidence="1">
    <location>
        <begin position="58"/>
        <end position="68"/>
    </location>
</feature>
<dbReference type="AlphaFoldDB" id="A0A4T0M4M7"/>
<evidence type="ECO:0000313" key="5">
    <source>
        <dbReference type="Proteomes" id="UP000310685"/>
    </source>
</evidence>
<name>A0A4T0M4M7_9BASI</name>
<accession>A0A4T0M4M7</accession>
<feature type="region of interest" description="Disordered" evidence="1">
    <location>
        <begin position="1"/>
        <end position="106"/>
    </location>
</feature>
<feature type="compositionally biased region" description="Polar residues" evidence="1">
    <location>
        <begin position="18"/>
        <end position="28"/>
    </location>
</feature>